<proteinExistence type="predicted"/>
<keyword evidence="3" id="KW-1185">Reference proteome</keyword>
<feature type="transmembrane region" description="Helical" evidence="1">
    <location>
        <begin position="67"/>
        <end position="88"/>
    </location>
</feature>
<dbReference type="Proteomes" id="UP000269301">
    <property type="component" value="Unassembled WGS sequence"/>
</dbReference>
<keyword evidence="1" id="KW-1133">Transmembrane helix</keyword>
<dbReference type="EMBL" id="RBZP01000002">
    <property type="protein sequence ID" value="RKQ35643.1"/>
    <property type="molecule type" value="Genomic_DNA"/>
</dbReference>
<feature type="transmembrane region" description="Helical" evidence="1">
    <location>
        <begin position="36"/>
        <end position="55"/>
    </location>
</feature>
<protein>
    <submittedName>
        <fullName evidence="2">Uncharacterized protein</fullName>
    </submittedName>
</protein>
<organism evidence="2 3">
    <name type="scientific">Oceanobacillus halophilus</name>
    <dbReference type="NCBI Taxonomy" id="930130"/>
    <lineage>
        <taxon>Bacteria</taxon>
        <taxon>Bacillati</taxon>
        <taxon>Bacillota</taxon>
        <taxon>Bacilli</taxon>
        <taxon>Bacillales</taxon>
        <taxon>Bacillaceae</taxon>
        <taxon>Oceanobacillus</taxon>
    </lineage>
</organism>
<dbReference type="AlphaFoldDB" id="A0A495A7D9"/>
<keyword evidence="1" id="KW-0812">Transmembrane</keyword>
<gene>
    <name evidence="2" type="ORF">D8M06_05075</name>
</gene>
<sequence length="93" mass="9806">MIQSVLTIGGILAFVAFVLSLLLVKATPKEKYTAYIPAFLLAIVGFAFVFTSGFADNELMGAPVGGWGIACLFSAAIGFIFTSIFDAYQNANA</sequence>
<keyword evidence="1" id="KW-0472">Membrane</keyword>
<comment type="caution">
    <text evidence="2">The sequence shown here is derived from an EMBL/GenBank/DDBJ whole genome shotgun (WGS) entry which is preliminary data.</text>
</comment>
<reference evidence="2 3" key="1">
    <citation type="journal article" date="2016" name="Int. J. Syst. Evol. Microbiol.">
        <title>Oceanobacillus halophilus sp. nov., a novel moderately halophilic bacterium from a hypersaline lake.</title>
        <authorList>
            <person name="Amoozegar M.A."/>
            <person name="Bagheri M."/>
            <person name="Makhdoumi A."/>
            <person name="Nikou M.M."/>
            <person name="Fazeli S.A.S."/>
            <person name="Schumann P."/>
            <person name="Sproer C."/>
            <person name="Sanchez-Porro C."/>
            <person name="Ventosa A."/>
        </authorList>
    </citation>
    <scope>NUCLEOTIDE SEQUENCE [LARGE SCALE GENOMIC DNA]</scope>
    <source>
        <strain evidence="2 3">DSM 23996</strain>
    </source>
</reference>
<evidence type="ECO:0000313" key="2">
    <source>
        <dbReference type="EMBL" id="RKQ35643.1"/>
    </source>
</evidence>
<feature type="transmembrane region" description="Helical" evidence="1">
    <location>
        <begin position="6"/>
        <end position="24"/>
    </location>
</feature>
<evidence type="ECO:0000313" key="3">
    <source>
        <dbReference type="Proteomes" id="UP000269301"/>
    </source>
</evidence>
<accession>A0A495A7D9</accession>
<evidence type="ECO:0000256" key="1">
    <source>
        <dbReference type="SAM" id="Phobius"/>
    </source>
</evidence>
<dbReference type="RefSeq" id="WP_121203274.1">
    <property type="nucleotide sequence ID" value="NZ_RBZP01000002.1"/>
</dbReference>
<name>A0A495A7D9_9BACI</name>
<dbReference type="OrthoDB" id="2706433at2"/>